<dbReference type="EMBL" id="CP017561">
    <property type="protein sequence ID" value="APA84082.1"/>
    <property type="molecule type" value="Genomic_DNA"/>
</dbReference>
<name>A0A1I9YCP9_9BURK</name>
<sequence>MTTPVERTRALREAGRLLYLLSRLPSELDGLGLRELAVRVLRHYPDDGMVQLIASQTTWLEWRERVGKDIT</sequence>
<dbReference type="InterPro" id="IPR049723">
    <property type="entry name" value="BPSL0761-like"/>
</dbReference>
<reference evidence="1" key="1">
    <citation type="submission" date="2016-09" db="EMBL/GenBank/DDBJ databases">
        <title>The Complete Genome of Burkholderia sprentiae wsm5005.</title>
        <authorList>
            <person name="De Meyer S."/>
            <person name="Wang P."/>
            <person name="Terpolilli J."/>
        </authorList>
    </citation>
    <scope>NUCLEOTIDE SEQUENCE [LARGE SCALE GENOMIC DNA]</scope>
    <source>
        <strain evidence="1">WSM5005</strain>
    </source>
</reference>
<accession>A0A1I9YCP9</accession>
<proteinExistence type="predicted"/>
<organism evidence="1">
    <name type="scientific">Paraburkholderia sprentiae WSM5005</name>
    <dbReference type="NCBI Taxonomy" id="754502"/>
    <lineage>
        <taxon>Bacteria</taxon>
        <taxon>Pseudomonadati</taxon>
        <taxon>Pseudomonadota</taxon>
        <taxon>Betaproteobacteria</taxon>
        <taxon>Burkholderiales</taxon>
        <taxon>Burkholderiaceae</taxon>
        <taxon>Paraburkholderia</taxon>
    </lineage>
</organism>
<gene>
    <name evidence="1" type="ORF">BJG93_00680</name>
</gene>
<evidence type="ECO:0000313" key="1">
    <source>
        <dbReference type="EMBL" id="APA84082.1"/>
    </source>
</evidence>
<dbReference type="RefSeq" id="WP_027198524.1">
    <property type="nucleotide sequence ID" value="NZ_CP017561.2"/>
</dbReference>
<protein>
    <submittedName>
        <fullName evidence="1">Uncharacterized protein</fullName>
    </submittedName>
</protein>
<dbReference type="NCBIfam" id="NF041728">
    <property type="entry name" value="BPSL0761_fam"/>
    <property type="match status" value="1"/>
</dbReference>
<dbReference type="AlphaFoldDB" id="A0A1I9YCP9"/>